<dbReference type="PANTHER" id="PTHR43081">
    <property type="entry name" value="ADENYLATE CYCLASE, TERMINAL-DIFFERENTIATION SPECIFIC-RELATED"/>
    <property type="match status" value="1"/>
</dbReference>
<dbReference type="GO" id="GO:0009190">
    <property type="term" value="P:cyclic nucleotide biosynthetic process"/>
    <property type="evidence" value="ECO:0007669"/>
    <property type="project" value="InterPro"/>
</dbReference>
<dbReference type="STRING" id="1223802.SUTH_01160"/>
<dbReference type="InterPro" id="IPR050697">
    <property type="entry name" value="Adenylyl/Guanylyl_Cyclase_3/4"/>
</dbReference>
<dbReference type="GO" id="GO:0004016">
    <property type="term" value="F:adenylate cyclase activity"/>
    <property type="evidence" value="ECO:0007669"/>
    <property type="project" value="UniProtKB-ARBA"/>
</dbReference>
<organism evidence="3 4">
    <name type="scientific">Sulfuritalea hydrogenivorans sk43H</name>
    <dbReference type="NCBI Taxonomy" id="1223802"/>
    <lineage>
        <taxon>Bacteria</taxon>
        <taxon>Pseudomonadati</taxon>
        <taxon>Pseudomonadota</taxon>
        <taxon>Betaproteobacteria</taxon>
        <taxon>Nitrosomonadales</taxon>
        <taxon>Sterolibacteriaceae</taxon>
        <taxon>Sulfuritalea</taxon>
    </lineage>
</organism>
<dbReference type="PANTHER" id="PTHR43081:SF1">
    <property type="entry name" value="ADENYLATE CYCLASE, TERMINAL-DIFFERENTIATION SPECIFIC"/>
    <property type="match status" value="1"/>
</dbReference>
<dbReference type="HOGENOM" id="CLU_080930_0_0_4"/>
<proteinExistence type="predicted"/>
<feature type="domain" description="Guanylate cyclase" evidence="2">
    <location>
        <begin position="6"/>
        <end position="118"/>
    </location>
</feature>
<dbReference type="SUPFAM" id="SSF49879">
    <property type="entry name" value="SMAD/FHA domain"/>
    <property type="match status" value="1"/>
</dbReference>
<dbReference type="KEGG" id="shd:SUTH_01160"/>
<sequence length="294" mass="31807">MEHQRAILFADIAGSTGLYEQSGDTVALQAVVNCLDCLKAVTVAHGGQVIKTIGDELMAAFDSATQAILAANAMQSTFEKTVGGKAGIRLRIGFHLGSVIETDGDYFGDTVNLASRLTTLASPDQILTSRETYEALPSYLQATCRKLYSTAVKGRKGKVTIIEALWQQDQGQTTILPDHFTVDEAPSRDARISYQGKVWKVDERHPEATIGRDAKSTVVVTAATASRHHASVMLRQEKIIIADQSSNGTFVRLQNGQELLLRREELVLAGRVRVGLGAAVDASGDQQVLIEVER</sequence>
<protein>
    <submittedName>
        <fullName evidence="3">Adenylate/guanylate cyclase</fullName>
    </submittedName>
</protein>
<feature type="domain" description="FHA" evidence="1">
    <location>
        <begin position="208"/>
        <end position="251"/>
    </location>
</feature>
<dbReference type="AlphaFoldDB" id="W0SDW3"/>
<name>W0SDW3_9PROT</name>
<keyword evidence="4" id="KW-1185">Reference proteome</keyword>
<dbReference type="RefSeq" id="WP_052473297.1">
    <property type="nucleotide sequence ID" value="NZ_AP012547.1"/>
</dbReference>
<dbReference type="CDD" id="cd00060">
    <property type="entry name" value="FHA"/>
    <property type="match status" value="1"/>
</dbReference>
<dbReference type="SMART" id="SM00240">
    <property type="entry name" value="FHA"/>
    <property type="match status" value="1"/>
</dbReference>
<dbReference type="Pfam" id="PF00211">
    <property type="entry name" value="Guanylate_cyc"/>
    <property type="match status" value="1"/>
</dbReference>
<dbReference type="InterPro" id="IPR008984">
    <property type="entry name" value="SMAD_FHA_dom_sf"/>
</dbReference>
<evidence type="ECO:0000259" key="2">
    <source>
        <dbReference type="PROSITE" id="PS50125"/>
    </source>
</evidence>
<dbReference type="SMART" id="SM00044">
    <property type="entry name" value="CYCc"/>
    <property type="match status" value="1"/>
</dbReference>
<evidence type="ECO:0000259" key="1">
    <source>
        <dbReference type="PROSITE" id="PS50006"/>
    </source>
</evidence>
<dbReference type="PROSITE" id="PS50006">
    <property type="entry name" value="FHA_DOMAIN"/>
    <property type="match status" value="1"/>
</dbReference>
<dbReference type="InterPro" id="IPR000253">
    <property type="entry name" value="FHA_dom"/>
</dbReference>
<gene>
    <name evidence="3" type="ORF">SUTH_01160</name>
</gene>
<dbReference type="PROSITE" id="PS50125">
    <property type="entry name" value="GUANYLATE_CYCLASE_2"/>
    <property type="match status" value="1"/>
</dbReference>
<dbReference type="SUPFAM" id="SSF55073">
    <property type="entry name" value="Nucleotide cyclase"/>
    <property type="match status" value="1"/>
</dbReference>
<accession>W0SDW3</accession>
<evidence type="ECO:0000313" key="3">
    <source>
        <dbReference type="EMBL" id="BAO28960.1"/>
    </source>
</evidence>
<dbReference type="Pfam" id="PF00498">
    <property type="entry name" value="FHA"/>
    <property type="match status" value="1"/>
</dbReference>
<reference evidence="3 4" key="1">
    <citation type="journal article" date="2014" name="Syst. Appl. Microbiol.">
        <title>Complete genomes of freshwater sulfur oxidizers Sulfuricella denitrificans skB26 and Sulfuritalea hydrogenivorans sk43H: genetic insights into the sulfur oxidation pathway of betaproteobacteria.</title>
        <authorList>
            <person name="Watanabe T."/>
            <person name="Kojima H."/>
            <person name="Fukui M."/>
        </authorList>
    </citation>
    <scope>NUCLEOTIDE SEQUENCE [LARGE SCALE GENOMIC DNA]</scope>
    <source>
        <strain evidence="3">DSM22779</strain>
    </source>
</reference>
<dbReference type="CDD" id="cd07302">
    <property type="entry name" value="CHD"/>
    <property type="match status" value="1"/>
</dbReference>
<dbReference type="InterPro" id="IPR029787">
    <property type="entry name" value="Nucleotide_cyclase"/>
</dbReference>
<evidence type="ECO:0000313" key="4">
    <source>
        <dbReference type="Proteomes" id="UP000031637"/>
    </source>
</evidence>
<dbReference type="GO" id="GO:0035556">
    <property type="term" value="P:intracellular signal transduction"/>
    <property type="evidence" value="ECO:0007669"/>
    <property type="project" value="InterPro"/>
</dbReference>
<dbReference type="InterPro" id="IPR001054">
    <property type="entry name" value="A/G_cyclase"/>
</dbReference>
<dbReference type="Gene3D" id="3.30.70.1230">
    <property type="entry name" value="Nucleotide cyclase"/>
    <property type="match status" value="1"/>
</dbReference>
<dbReference type="Proteomes" id="UP000031637">
    <property type="component" value="Chromosome"/>
</dbReference>
<dbReference type="Gene3D" id="2.60.200.20">
    <property type="match status" value="1"/>
</dbReference>
<dbReference type="OrthoDB" id="9801841at2"/>
<dbReference type="EMBL" id="AP012547">
    <property type="protein sequence ID" value="BAO28960.1"/>
    <property type="molecule type" value="Genomic_DNA"/>
</dbReference>